<organism evidence="1 2">
    <name type="scientific">Dorcoceras hygrometricum</name>
    <dbReference type="NCBI Taxonomy" id="472368"/>
    <lineage>
        <taxon>Eukaryota</taxon>
        <taxon>Viridiplantae</taxon>
        <taxon>Streptophyta</taxon>
        <taxon>Embryophyta</taxon>
        <taxon>Tracheophyta</taxon>
        <taxon>Spermatophyta</taxon>
        <taxon>Magnoliopsida</taxon>
        <taxon>eudicotyledons</taxon>
        <taxon>Gunneridae</taxon>
        <taxon>Pentapetalae</taxon>
        <taxon>asterids</taxon>
        <taxon>lamiids</taxon>
        <taxon>Lamiales</taxon>
        <taxon>Gesneriaceae</taxon>
        <taxon>Didymocarpoideae</taxon>
        <taxon>Trichosporeae</taxon>
        <taxon>Loxocarpinae</taxon>
        <taxon>Dorcoceras</taxon>
    </lineage>
</organism>
<proteinExistence type="predicted"/>
<dbReference type="AlphaFoldDB" id="A0A2Z7DEF8"/>
<dbReference type="EMBL" id="KQ986782">
    <property type="protein sequence ID" value="KZV58375.1"/>
    <property type="molecule type" value="Genomic_DNA"/>
</dbReference>
<name>A0A2Z7DEF8_9LAMI</name>
<accession>A0A2Z7DEF8</accession>
<gene>
    <name evidence="1" type="ORF">F511_15498</name>
</gene>
<sequence length="82" mass="8963">MAYGCHRLSILVLSEYLVKEQSESAESATVIEIKKEEAPFHGDRSGWKKKKRNVYPDGGIGAAGGGSESALSIIWWLFCSST</sequence>
<evidence type="ECO:0000313" key="1">
    <source>
        <dbReference type="EMBL" id="KZV58375.1"/>
    </source>
</evidence>
<keyword evidence="2" id="KW-1185">Reference proteome</keyword>
<protein>
    <submittedName>
        <fullName evidence="1">Uncharacterized protein</fullName>
    </submittedName>
</protein>
<reference evidence="1 2" key="1">
    <citation type="journal article" date="2015" name="Proc. Natl. Acad. Sci. U.S.A.">
        <title>The resurrection genome of Boea hygrometrica: A blueprint for survival of dehydration.</title>
        <authorList>
            <person name="Xiao L."/>
            <person name="Yang G."/>
            <person name="Zhang L."/>
            <person name="Yang X."/>
            <person name="Zhao S."/>
            <person name="Ji Z."/>
            <person name="Zhou Q."/>
            <person name="Hu M."/>
            <person name="Wang Y."/>
            <person name="Chen M."/>
            <person name="Xu Y."/>
            <person name="Jin H."/>
            <person name="Xiao X."/>
            <person name="Hu G."/>
            <person name="Bao F."/>
            <person name="Hu Y."/>
            <person name="Wan P."/>
            <person name="Li L."/>
            <person name="Deng X."/>
            <person name="Kuang T."/>
            <person name="Xiang C."/>
            <person name="Zhu J.K."/>
            <person name="Oliver M.J."/>
            <person name="He Y."/>
        </authorList>
    </citation>
    <scope>NUCLEOTIDE SEQUENCE [LARGE SCALE GENOMIC DNA]</scope>
    <source>
        <strain evidence="2">cv. XS01</strain>
    </source>
</reference>
<dbReference type="Proteomes" id="UP000250235">
    <property type="component" value="Unassembled WGS sequence"/>
</dbReference>
<evidence type="ECO:0000313" key="2">
    <source>
        <dbReference type="Proteomes" id="UP000250235"/>
    </source>
</evidence>